<proteinExistence type="predicted"/>
<keyword evidence="3" id="KW-1185">Reference proteome</keyword>
<keyword evidence="1" id="KW-1133">Transmembrane helix</keyword>
<dbReference type="EMBL" id="JBHUOG010000002">
    <property type="protein sequence ID" value="MFD2797345.1"/>
    <property type="molecule type" value="Genomic_DNA"/>
</dbReference>
<keyword evidence="1" id="KW-0472">Membrane</keyword>
<feature type="transmembrane region" description="Helical" evidence="1">
    <location>
        <begin position="75"/>
        <end position="108"/>
    </location>
</feature>
<evidence type="ECO:0000256" key="1">
    <source>
        <dbReference type="SAM" id="Phobius"/>
    </source>
</evidence>
<organism evidence="2 3">
    <name type="scientific">Promicromonospora vindobonensis</name>
    <dbReference type="NCBI Taxonomy" id="195748"/>
    <lineage>
        <taxon>Bacteria</taxon>
        <taxon>Bacillati</taxon>
        <taxon>Actinomycetota</taxon>
        <taxon>Actinomycetes</taxon>
        <taxon>Micrococcales</taxon>
        <taxon>Promicromonosporaceae</taxon>
        <taxon>Promicromonospora</taxon>
    </lineage>
</organism>
<evidence type="ECO:0000313" key="3">
    <source>
        <dbReference type="Proteomes" id="UP001597479"/>
    </source>
</evidence>
<feature type="transmembrane region" description="Helical" evidence="1">
    <location>
        <begin position="114"/>
        <end position="136"/>
    </location>
</feature>
<dbReference type="RefSeq" id="WP_377190317.1">
    <property type="nucleotide sequence ID" value="NZ_JBHUOG010000002.1"/>
</dbReference>
<reference evidence="3" key="1">
    <citation type="journal article" date="2019" name="Int. J. Syst. Evol. Microbiol.">
        <title>The Global Catalogue of Microorganisms (GCM) 10K type strain sequencing project: providing services to taxonomists for standard genome sequencing and annotation.</title>
        <authorList>
            <consortium name="The Broad Institute Genomics Platform"/>
            <consortium name="The Broad Institute Genome Sequencing Center for Infectious Disease"/>
            <person name="Wu L."/>
            <person name="Ma J."/>
        </authorList>
    </citation>
    <scope>NUCLEOTIDE SEQUENCE [LARGE SCALE GENOMIC DNA]</scope>
    <source>
        <strain evidence="3">CCM 7044</strain>
    </source>
</reference>
<gene>
    <name evidence="2" type="ORF">ACFS27_27560</name>
</gene>
<sequence length="153" mass="16369">MTNDAHTPPGSAGSPEPGVDVGLPVDATYAAPAHVVRGSTGGPWRARAVPAARRGLERFGRWLAAWGRRLAPSPFLWVGIVLGFGTSLLVWESVLLLGIVVWLLGVWLWKTRGIPVLIALGLGVVLGWLPMLFFFVGSLPHTMIGLPGVEYDL</sequence>
<dbReference type="Proteomes" id="UP001597479">
    <property type="component" value="Unassembled WGS sequence"/>
</dbReference>
<comment type="caution">
    <text evidence="2">The sequence shown here is derived from an EMBL/GenBank/DDBJ whole genome shotgun (WGS) entry which is preliminary data.</text>
</comment>
<accession>A0ABW5W385</accession>
<keyword evidence="1" id="KW-0812">Transmembrane</keyword>
<evidence type="ECO:0000313" key="2">
    <source>
        <dbReference type="EMBL" id="MFD2797345.1"/>
    </source>
</evidence>
<name>A0ABW5W385_9MICO</name>
<protein>
    <submittedName>
        <fullName evidence="2">Uncharacterized protein</fullName>
    </submittedName>
</protein>